<dbReference type="Gene3D" id="3.40.50.11720">
    <property type="entry name" value="3-Deoxy-D-manno-octulosonic-acid transferase, N-terminal domain"/>
    <property type="match status" value="1"/>
</dbReference>
<comment type="function">
    <text evidence="7">Involved in lipopolysaccharide (LPS) biosynthesis. Catalyzes the transfer of 3-deoxy-D-manno-octulosonate (Kdo) residue(s) from CMP-Kdo to lipid IV(A), the tetraacyldisaccharide-1,4'-bisphosphate precursor of lipid A.</text>
</comment>
<dbReference type="PANTHER" id="PTHR42755:SF1">
    <property type="entry name" value="3-DEOXY-D-MANNO-OCTULOSONIC ACID TRANSFERASE, MITOCHONDRIAL-RELATED"/>
    <property type="match status" value="1"/>
</dbReference>
<dbReference type="PANTHER" id="PTHR42755">
    <property type="entry name" value="3-DEOXY-MANNO-OCTULOSONATE CYTIDYLYLTRANSFERASE"/>
    <property type="match status" value="1"/>
</dbReference>
<dbReference type="EMBL" id="FXUG01000004">
    <property type="protein sequence ID" value="SMP53851.1"/>
    <property type="molecule type" value="Genomic_DNA"/>
</dbReference>
<organism evidence="9 10">
    <name type="scientific">Neorhodopirellula lusitana</name>
    <dbReference type="NCBI Taxonomy" id="445327"/>
    <lineage>
        <taxon>Bacteria</taxon>
        <taxon>Pseudomonadati</taxon>
        <taxon>Planctomycetota</taxon>
        <taxon>Planctomycetia</taxon>
        <taxon>Pirellulales</taxon>
        <taxon>Pirellulaceae</taxon>
        <taxon>Neorhodopirellula</taxon>
    </lineage>
</organism>
<keyword evidence="10" id="KW-1185">Reference proteome</keyword>
<dbReference type="RefSeq" id="WP_283432351.1">
    <property type="nucleotide sequence ID" value="NZ_FXUG01000004.1"/>
</dbReference>
<keyword evidence="4 7" id="KW-0808">Transferase</keyword>
<evidence type="ECO:0000256" key="7">
    <source>
        <dbReference type="RuleBase" id="RU365103"/>
    </source>
</evidence>
<evidence type="ECO:0000256" key="2">
    <source>
        <dbReference type="ARBA" id="ARBA00012621"/>
    </source>
</evidence>
<keyword evidence="7" id="KW-0472">Membrane</keyword>
<dbReference type="EC" id="2.4.99.12" evidence="2 7"/>
<comment type="subcellular location">
    <subcellularLocation>
        <location evidence="7">Cell membrane</location>
    </subcellularLocation>
</comment>
<evidence type="ECO:0000256" key="3">
    <source>
        <dbReference type="ARBA" id="ARBA00019077"/>
    </source>
</evidence>
<dbReference type="GO" id="GO:0016740">
    <property type="term" value="F:transferase activity"/>
    <property type="evidence" value="ECO:0007669"/>
    <property type="project" value="UniProtKB-KW"/>
</dbReference>
<comment type="caution">
    <text evidence="9">The sequence shown here is derived from an EMBL/GenBank/DDBJ whole genome shotgun (WGS) entry which is preliminary data.</text>
</comment>
<dbReference type="InterPro" id="IPR039901">
    <property type="entry name" value="Kdotransferase"/>
</dbReference>
<evidence type="ECO:0000256" key="5">
    <source>
        <dbReference type="ARBA" id="ARBA00031445"/>
    </source>
</evidence>
<gene>
    <name evidence="9" type="ORF">SAMN06265222_104163</name>
</gene>
<sequence length="448" mass="49186">MFFNLAYAFALLTLSPVIAYRSIRHGRYRRGALQKLFGLSKARASAMRGDAWKTVWLHAVSVGEVNLLPELIERMRVGNGKTAFVVSTSTDTGYDLACQRFGAENVFFAPLDFSWAVRRTLKSLQCKQLVLAELELWPNLIAAASDAEIPIAVINGRLSENSSRNYQKFSRVIASTFARLSAVGCQDAVTAERFRACGVADENLHVTGSLKFDNAPTTRDTDEVQSRALWASVDPWHRVWCVGSTQAGEEAMALAVYQRLRTRYPELRLILVPRHPERFSLVANLISAGGDRVVARSESHQGRRPGVEVGNDQWKANEVVLIDTVGELRHWWGVSQIATVGGSFGDRGGQNMLEPAGYGSAVSFGPNTKNFDTIANQLLAGGGAVRVADERELEAFVDRCLADAASADQLGRSAQAIVNRHRGAYDRTLEMLGSLQSFKSSIPIRRAA</sequence>
<evidence type="ECO:0000259" key="8">
    <source>
        <dbReference type="Pfam" id="PF04413"/>
    </source>
</evidence>
<accession>A0ABY1Q3M9</accession>
<evidence type="ECO:0000256" key="1">
    <source>
        <dbReference type="ARBA" id="ARBA00004713"/>
    </source>
</evidence>
<feature type="domain" description="3-deoxy-D-manno-octulosonic-acid transferase N-terminal" evidence="8">
    <location>
        <begin position="46"/>
        <end position="213"/>
    </location>
</feature>
<dbReference type="InterPro" id="IPR038107">
    <property type="entry name" value="Glycos_transf_N_sf"/>
</dbReference>
<evidence type="ECO:0000313" key="10">
    <source>
        <dbReference type="Proteomes" id="UP001158067"/>
    </source>
</evidence>
<proteinExistence type="inferred from homology"/>
<dbReference type="Proteomes" id="UP001158067">
    <property type="component" value="Unassembled WGS sequence"/>
</dbReference>
<comment type="pathway">
    <text evidence="1 7">Bacterial outer membrane biogenesis; LPS core biosynthesis.</text>
</comment>
<protein>
    <recommendedName>
        <fullName evidence="3 7">3-deoxy-D-manno-octulosonic acid transferase</fullName>
        <shortName evidence="7">Kdo transferase</shortName>
        <ecNumber evidence="2 7">2.4.99.12</ecNumber>
    </recommendedName>
    <alternativeName>
        <fullName evidence="5 7">Lipid IV(A) 3-deoxy-D-manno-octulosonic acid transferase</fullName>
    </alternativeName>
</protein>
<evidence type="ECO:0000256" key="6">
    <source>
        <dbReference type="ARBA" id="ARBA00049183"/>
    </source>
</evidence>
<dbReference type="Gene3D" id="3.40.50.2000">
    <property type="entry name" value="Glycogen Phosphorylase B"/>
    <property type="match status" value="1"/>
</dbReference>
<comment type="catalytic activity">
    <reaction evidence="6 7">
        <text>lipid IVA (E. coli) + CMP-3-deoxy-beta-D-manno-octulosonate = alpha-Kdo-(2-&gt;6)-lipid IVA (E. coli) + CMP + H(+)</text>
        <dbReference type="Rhea" id="RHEA:28066"/>
        <dbReference type="ChEBI" id="CHEBI:15378"/>
        <dbReference type="ChEBI" id="CHEBI:58603"/>
        <dbReference type="ChEBI" id="CHEBI:60364"/>
        <dbReference type="ChEBI" id="CHEBI:60377"/>
        <dbReference type="ChEBI" id="CHEBI:85987"/>
        <dbReference type="EC" id="2.4.99.12"/>
    </reaction>
</comment>
<keyword evidence="7" id="KW-1003">Cell membrane</keyword>
<evidence type="ECO:0000313" key="9">
    <source>
        <dbReference type="EMBL" id="SMP53851.1"/>
    </source>
</evidence>
<reference evidence="9 10" key="1">
    <citation type="submission" date="2017-05" db="EMBL/GenBank/DDBJ databases">
        <authorList>
            <person name="Varghese N."/>
            <person name="Submissions S."/>
        </authorList>
    </citation>
    <scope>NUCLEOTIDE SEQUENCE [LARGE SCALE GENOMIC DNA]</scope>
    <source>
        <strain evidence="9 10">DSM 25457</strain>
    </source>
</reference>
<dbReference type="Pfam" id="PF04413">
    <property type="entry name" value="Glycos_transf_N"/>
    <property type="match status" value="1"/>
</dbReference>
<dbReference type="InterPro" id="IPR007507">
    <property type="entry name" value="Glycos_transf_N"/>
</dbReference>
<comment type="similarity">
    <text evidence="7">Belongs to the glycosyltransferase group 1 family.</text>
</comment>
<dbReference type="SUPFAM" id="SSF53756">
    <property type="entry name" value="UDP-Glycosyltransferase/glycogen phosphorylase"/>
    <property type="match status" value="1"/>
</dbReference>
<evidence type="ECO:0000256" key="4">
    <source>
        <dbReference type="ARBA" id="ARBA00022679"/>
    </source>
</evidence>
<keyword evidence="7" id="KW-0448">Lipopolysaccharide biosynthesis</keyword>
<name>A0ABY1Q3M9_9BACT</name>